<protein>
    <recommendedName>
        <fullName evidence="4">tRNA (guanine(46)-N(7))-methyltransferase</fullName>
        <ecNumber evidence="4">2.1.1.33</ecNumber>
    </recommendedName>
</protein>
<sequence>MSRPIHILGLGANGTESLSERAREALNAATFVAGGKRHLALVEPRQVEIFAITNNLNELATRLRNRGPDERCVVLASGDPLCYGVGVTLQRALGSEPLEIEPALCSLQLAFARAAHSWQDAAIASIHGRPAPPVLIPLLGKPKIGLFTQDGSSPSAVADFFLERGLDDYRVWVCEDLGSPTERVTRLAIQELPNRRFRDLNFLVLIRNESDGSRPGFTSRPAVPADDEFARPEGGPVLLTHRDVRSIALNRFADVPPGPIWDLGAGLGGVSVGLANQFPTREVVAVERSSTQLEYLRENRKQFEAWNLRIIHGAAPAALADEVAPAAVFVGGSGRQLDLILDLVLSRLIPQGVFVANFVGLENLAQTLVRLRLEGWSPTVTQVQISPGQDLAGLTTFVPLRPVWIVQGRRPT</sequence>
<evidence type="ECO:0000256" key="9">
    <source>
        <dbReference type="ARBA" id="ARBA00022694"/>
    </source>
</evidence>
<accession>A0AAU7CER2</accession>
<evidence type="ECO:0000256" key="4">
    <source>
        <dbReference type="ARBA" id="ARBA00011977"/>
    </source>
</evidence>
<comment type="function">
    <text evidence="2">Catalyzes the formation of N(7)-methylguanine at position 46 (m7G46) in tRNA.</text>
</comment>
<evidence type="ECO:0000256" key="2">
    <source>
        <dbReference type="ARBA" id="ARBA00003015"/>
    </source>
</evidence>
<dbReference type="EMBL" id="CP155447">
    <property type="protein sequence ID" value="XBH03749.1"/>
    <property type="molecule type" value="Genomic_DNA"/>
</dbReference>
<evidence type="ECO:0000256" key="3">
    <source>
        <dbReference type="ARBA" id="ARBA00004953"/>
    </source>
</evidence>
<dbReference type="CDD" id="cd11644">
    <property type="entry name" value="Precorrin-6Y-MT"/>
    <property type="match status" value="1"/>
</dbReference>
<dbReference type="GO" id="GO:0008176">
    <property type="term" value="F:tRNA (guanine(46)-N7)-methyltransferase activity"/>
    <property type="evidence" value="ECO:0007669"/>
    <property type="project" value="UniProtKB-EC"/>
</dbReference>
<keyword evidence="7" id="KW-0808">Transferase</keyword>
<evidence type="ECO:0000256" key="6">
    <source>
        <dbReference type="ARBA" id="ARBA00022603"/>
    </source>
</evidence>
<evidence type="ECO:0000256" key="8">
    <source>
        <dbReference type="ARBA" id="ARBA00022691"/>
    </source>
</evidence>
<dbReference type="PIRSF" id="PIRSF036428">
    <property type="entry name" value="CobL"/>
    <property type="match status" value="1"/>
</dbReference>
<keyword evidence="5" id="KW-0169">Cobalamin biosynthesis</keyword>
<proteinExistence type="predicted"/>
<dbReference type="CDD" id="cd02440">
    <property type="entry name" value="AdoMet_MTases"/>
    <property type="match status" value="1"/>
</dbReference>
<evidence type="ECO:0000259" key="10">
    <source>
        <dbReference type="Pfam" id="PF00590"/>
    </source>
</evidence>
<name>A0AAU7CER2_9BACT</name>
<evidence type="ECO:0000256" key="1">
    <source>
        <dbReference type="ARBA" id="ARBA00000142"/>
    </source>
</evidence>
<dbReference type="EC" id="2.1.1.33" evidence="4"/>
<evidence type="ECO:0000256" key="5">
    <source>
        <dbReference type="ARBA" id="ARBA00022573"/>
    </source>
</evidence>
<reference evidence="11" key="1">
    <citation type="submission" date="2024-05" db="EMBL/GenBank/DDBJ databases">
        <title>Planctomycetes of the genus Singulisphaera possess chitinolytic capabilities.</title>
        <authorList>
            <person name="Ivanova A."/>
        </authorList>
    </citation>
    <scope>NUCLEOTIDE SEQUENCE</scope>
    <source>
        <strain evidence="11">Ch08T</strain>
    </source>
</reference>
<feature type="domain" description="Tetrapyrrole methylase" evidence="10">
    <location>
        <begin position="5"/>
        <end position="192"/>
    </location>
</feature>
<dbReference type="InterPro" id="IPR006365">
    <property type="entry name" value="Cbl_synth_CobL"/>
</dbReference>
<dbReference type="NCBIfam" id="TIGR02469">
    <property type="entry name" value="CbiT"/>
    <property type="match status" value="1"/>
</dbReference>
<dbReference type="GO" id="GO:0008276">
    <property type="term" value="F:protein methyltransferase activity"/>
    <property type="evidence" value="ECO:0007669"/>
    <property type="project" value="InterPro"/>
</dbReference>
<dbReference type="Pfam" id="PF00590">
    <property type="entry name" value="TP_methylase"/>
    <property type="match status" value="1"/>
</dbReference>
<dbReference type="InterPro" id="IPR029063">
    <property type="entry name" value="SAM-dependent_MTases_sf"/>
</dbReference>
<dbReference type="InterPro" id="IPR003358">
    <property type="entry name" value="tRNA_(Gua-N-7)_MeTrfase_Trmb"/>
</dbReference>
<organism evidence="11">
    <name type="scientific">Singulisphaera sp. Ch08</name>
    <dbReference type="NCBI Taxonomy" id="3120278"/>
    <lineage>
        <taxon>Bacteria</taxon>
        <taxon>Pseudomonadati</taxon>
        <taxon>Planctomycetota</taxon>
        <taxon>Planctomycetia</taxon>
        <taxon>Isosphaerales</taxon>
        <taxon>Isosphaeraceae</taxon>
        <taxon>Singulisphaera</taxon>
    </lineage>
</organism>
<dbReference type="Gene3D" id="3.30.950.10">
    <property type="entry name" value="Methyltransferase, Cobalt-precorrin-4 Transmethylase, Domain 2"/>
    <property type="match status" value="1"/>
</dbReference>
<dbReference type="InterPro" id="IPR035996">
    <property type="entry name" value="4pyrrol_Methylase_sf"/>
</dbReference>
<dbReference type="RefSeq" id="WP_406696489.1">
    <property type="nucleotide sequence ID" value="NZ_CP155447.1"/>
</dbReference>
<keyword evidence="9" id="KW-0819">tRNA processing</keyword>
<gene>
    <name evidence="11" type="primary">cbiE</name>
    <name evidence="11" type="ORF">V5E97_36405</name>
</gene>
<dbReference type="InterPro" id="IPR000878">
    <property type="entry name" value="4pyrrol_Mease"/>
</dbReference>
<keyword evidence="8" id="KW-0949">S-adenosyl-L-methionine</keyword>
<dbReference type="InterPro" id="IPR014777">
    <property type="entry name" value="4pyrrole_Mease_sub1"/>
</dbReference>
<dbReference type="GO" id="GO:0009236">
    <property type="term" value="P:cobalamin biosynthetic process"/>
    <property type="evidence" value="ECO:0007669"/>
    <property type="project" value="UniProtKB-KW"/>
</dbReference>
<dbReference type="Gene3D" id="3.40.50.150">
    <property type="entry name" value="Vaccinia Virus protein VP39"/>
    <property type="match status" value="1"/>
</dbReference>
<dbReference type="Pfam" id="PF02390">
    <property type="entry name" value="Methyltransf_4"/>
    <property type="match status" value="1"/>
</dbReference>
<evidence type="ECO:0000256" key="7">
    <source>
        <dbReference type="ARBA" id="ARBA00022679"/>
    </source>
</evidence>
<dbReference type="InterPro" id="IPR014776">
    <property type="entry name" value="4pyrrole_Mease_sub2"/>
</dbReference>
<evidence type="ECO:0000313" key="11">
    <source>
        <dbReference type="EMBL" id="XBH03749.1"/>
    </source>
</evidence>
<dbReference type="SUPFAM" id="SSF53790">
    <property type="entry name" value="Tetrapyrrole methylase"/>
    <property type="match status" value="1"/>
</dbReference>
<keyword evidence="6" id="KW-0489">Methyltransferase</keyword>
<dbReference type="InterPro" id="IPR012818">
    <property type="entry name" value="CbiE"/>
</dbReference>
<comment type="pathway">
    <text evidence="3">Cofactor biosynthesis; adenosylcobalamin biosynthesis.</text>
</comment>
<dbReference type="PANTHER" id="PTHR43182">
    <property type="entry name" value="COBALT-PRECORRIN-6B C(15)-METHYLTRANSFERASE (DECARBOXYLATING)"/>
    <property type="match status" value="1"/>
</dbReference>
<dbReference type="InterPro" id="IPR014008">
    <property type="entry name" value="Cbl_synth_MTase_CbiT"/>
</dbReference>
<dbReference type="PANTHER" id="PTHR43182:SF1">
    <property type="entry name" value="COBALT-PRECORRIN-7 C(5)-METHYLTRANSFERASE"/>
    <property type="match status" value="1"/>
</dbReference>
<dbReference type="SUPFAM" id="SSF53335">
    <property type="entry name" value="S-adenosyl-L-methionine-dependent methyltransferases"/>
    <property type="match status" value="1"/>
</dbReference>
<dbReference type="AlphaFoldDB" id="A0AAU7CER2"/>
<comment type="catalytic activity">
    <reaction evidence="1">
        <text>guanosine(46) in tRNA + S-adenosyl-L-methionine = N(7)-methylguanosine(46) in tRNA + S-adenosyl-L-homocysteine</text>
        <dbReference type="Rhea" id="RHEA:42708"/>
        <dbReference type="Rhea" id="RHEA-COMP:10188"/>
        <dbReference type="Rhea" id="RHEA-COMP:10189"/>
        <dbReference type="ChEBI" id="CHEBI:57856"/>
        <dbReference type="ChEBI" id="CHEBI:59789"/>
        <dbReference type="ChEBI" id="CHEBI:74269"/>
        <dbReference type="ChEBI" id="CHEBI:74480"/>
        <dbReference type="EC" id="2.1.1.33"/>
    </reaction>
</comment>
<dbReference type="Gene3D" id="3.40.1010.10">
    <property type="entry name" value="Cobalt-precorrin-4 Transmethylase, Domain 1"/>
    <property type="match status" value="1"/>
</dbReference>
<dbReference type="NCBIfam" id="TIGR02467">
    <property type="entry name" value="CbiE"/>
    <property type="match status" value="1"/>
</dbReference>
<dbReference type="InterPro" id="IPR050714">
    <property type="entry name" value="Cobalamin_biosynth_MTase"/>
</dbReference>